<protein>
    <submittedName>
        <fullName evidence="5">Response regulator transcription factor</fullName>
    </submittedName>
</protein>
<reference evidence="5 6" key="1">
    <citation type="submission" date="2019-02" db="EMBL/GenBank/DDBJ databases">
        <title>Bacterial novel species Emticicia sp. 17J42-9 isolated from soil.</title>
        <authorList>
            <person name="Jung H.-Y."/>
        </authorList>
    </citation>
    <scope>NUCLEOTIDE SEQUENCE [LARGE SCALE GENOMIC DNA]</scope>
    <source>
        <strain evidence="5 6">17J42-9</strain>
    </source>
</reference>
<gene>
    <name evidence="5" type="ORF">EWM59_08935</name>
</gene>
<dbReference type="Pfam" id="PF04397">
    <property type="entry name" value="LytTR"/>
    <property type="match status" value="1"/>
</dbReference>
<dbReference type="InterPro" id="IPR046947">
    <property type="entry name" value="LytR-like"/>
</dbReference>
<evidence type="ECO:0000259" key="3">
    <source>
        <dbReference type="PROSITE" id="PS50110"/>
    </source>
</evidence>
<evidence type="ECO:0000313" key="6">
    <source>
        <dbReference type="Proteomes" id="UP000293162"/>
    </source>
</evidence>
<dbReference type="PANTHER" id="PTHR37299">
    <property type="entry name" value="TRANSCRIPTIONAL REGULATOR-RELATED"/>
    <property type="match status" value="1"/>
</dbReference>
<evidence type="ECO:0000259" key="4">
    <source>
        <dbReference type="PROSITE" id="PS50930"/>
    </source>
</evidence>
<keyword evidence="1" id="KW-0597">Phosphoprotein</keyword>
<dbReference type="Gene3D" id="2.40.50.1020">
    <property type="entry name" value="LytTr DNA-binding domain"/>
    <property type="match status" value="1"/>
</dbReference>
<dbReference type="GO" id="GO:0003677">
    <property type="term" value="F:DNA binding"/>
    <property type="evidence" value="ECO:0007669"/>
    <property type="project" value="InterPro"/>
</dbReference>
<dbReference type="Pfam" id="PF00072">
    <property type="entry name" value="Response_reg"/>
    <property type="match status" value="1"/>
</dbReference>
<dbReference type="SMART" id="SM00448">
    <property type="entry name" value="REC"/>
    <property type="match status" value="1"/>
</dbReference>
<dbReference type="AlphaFoldDB" id="A0A4Q5M1E1"/>
<evidence type="ECO:0000256" key="1">
    <source>
        <dbReference type="PROSITE-ProRule" id="PRU00169"/>
    </source>
</evidence>
<feature type="domain" description="HTH LytTR-type" evidence="4">
    <location>
        <begin position="144"/>
        <end position="246"/>
    </location>
</feature>
<dbReference type="PANTHER" id="PTHR37299:SF1">
    <property type="entry name" value="STAGE 0 SPORULATION PROTEIN A HOMOLOG"/>
    <property type="match status" value="1"/>
</dbReference>
<dbReference type="SMART" id="SM00850">
    <property type="entry name" value="LytTR"/>
    <property type="match status" value="1"/>
</dbReference>
<evidence type="ECO:0000256" key="2">
    <source>
        <dbReference type="SAM" id="Coils"/>
    </source>
</evidence>
<dbReference type="RefSeq" id="WP_130020619.1">
    <property type="nucleotide sequence ID" value="NZ_SEWF01000010.1"/>
</dbReference>
<dbReference type="PROSITE" id="PS50110">
    <property type="entry name" value="RESPONSE_REGULATORY"/>
    <property type="match status" value="1"/>
</dbReference>
<dbReference type="InterPro" id="IPR011006">
    <property type="entry name" value="CheY-like_superfamily"/>
</dbReference>
<feature type="domain" description="Response regulatory" evidence="3">
    <location>
        <begin position="3"/>
        <end position="116"/>
    </location>
</feature>
<organism evidence="5 6">
    <name type="scientific">Emticicia agri</name>
    <dbReference type="NCBI Taxonomy" id="2492393"/>
    <lineage>
        <taxon>Bacteria</taxon>
        <taxon>Pseudomonadati</taxon>
        <taxon>Bacteroidota</taxon>
        <taxon>Cytophagia</taxon>
        <taxon>Cytophagales</taxon>
        <taxon>Leadbetterellaceae</taxon>
        <taxon>Emticicia</taxon>
    </lineage>
</organism>
<feature type="coiled-coil region" evidence="2">
    <location>
        <begin position="113"/>
        <end position="140"/>
    </location>
</feature>
<dbReference type="SUPFAM" id="SSF52172">
    <property type="entry name" value="CheY-like"/>
    <property type="match status" value="1"/>
</dbReference>
<name>A0A4Q5M1E1_9BACT</name>
<keyword evidence="6" id="KW-1185">Reference proteome</keyword>
<dbReference type="InterPro" id="IPR001789">
    <property type="entry name" value="Sig_transdc_resp-reg_receiver"/>
</dbReference>
<proteinExistence type="predicted"/>
<feature type="modified residue" description="4-aspartylphosphate" evidence="1">
    <location>
        <position position="55"/>
    </location>
</feature>
<accession>A0A4Q5M1E1</accession>
<sequence length="246" mass="28412">MIKALLVDDEVSARNLLSHYLKTEVPEVSEIRLADSVDSALEILQHYQPDIVFLDIEMPERNGFDFLIACEQISFDIIFVTAYNQYAIKAIRFSALDYLLKPVDTEELTAAIARHLEKRGTNQQALYENLKQNLKNKEEKEFQLAVPTTEGIFFFRLENLIRLEANGSYTLIYSSTRKPFLASKNLKYFEETLDNQSFIRPHKSHLVNLKYITGLSADKDFLVLQDNSQVEISRRKKEEILTVLGL</sequence>
<dbReference type="PROSITE" id="PS50930">
    <property type="entry name" value="HTH_LYTTR"/>
    <property type="match status" value="1"/>
</dbReference>
<keyword evidence="2" id="KW-0175">Coiled coil</keyword>
<dbReference type="Gene3D" id="3.40.50.2300">
    <property type="match status" value="1"/>
</dbReference>
<dbReference type="OrthoDB" id="1646880at2"/>
<dbReference type="EMBL" id="SEWF01000010">
    <property type="protein sequence ID" value="RYU96012.1"/>
    <property type="molecule type" value="Genomic_DNA"/>
</dbReference>
<dbReference type="InterPro" id="IPR007492">
    <property type="entry name" value="LytTR_DNA-bd_dom"/>
</dbReference>
<dbReference type="GO" id="GO:0000156">
    <property type="term" value="F:phosphorelay response regulator activity"/>
    <property type="evidence" value="ECO:0007669"/>
    <property type="project" value="InterPro"/>
</dbReference>
<evidence type="ECO:0000313" key="5">
    <source>
        <dbReference type="EMBL" id="RYU96012.1"/>
    </source>
</evidence>
<comment type="caution">
    <text evidence="5">The sequence shown here is derived from an EMBL/GenBank/DDBJ whole genome shotgun (WGS) entry which is preliminary data.</text>
</comment>
<dbReference type="CDD" id="cd17536">
    <property type="entry name" value="REC_YesN-like"/>
    <property type="match status" value="1"/>
</dbReference>
<dbReference type="Proteomes" id="UP000293162">
    <property type="component" value="Unassembled WGS sequence"/>
</dbReference>